<proteinExistence type="inferred from homology"/>
<dbReference type="Gene3D" id="3.40.50.1980">
    <property type="entry name" value="Nitrogenase molybdenum iron protein domain"/>
    <property type="match status" value="2"/>
</dbReference>
<name>A0A7C3SNM4_9BACT</name>
<dbReference type="PANTHER" id="PTHR42953">
    <property type="entry name" value="HIGH-AFFINITY ZINC UPTAKE SYSTEM PROTEIN ZNUA-RELATED"/>
    <property type="match status" value="1"/>
</dbReference>
<comment type="similarity">
    <text evidence="1">Belongs to the bacterial solute-binding protein 9 family.</text>
</comment>
<reference evidence="4" key="1">
    <citation type="journal article" date="2020" name="mSystems">
        <title>Genome- and Community-Level Interaction Insights into Carbon Utilization and Element Cycling Functions of Hydrothermarchaeota in Hydrothermal Sediment.</title>
        <authorList>
            <person name="Zhou Z."/>
            <person name="Liu Y."/>
            <person name="Xu W."/>
            <person name="Pan J."/>
            <person name="Luo Z.H."/>
            <person name="Li M."/>
        </authorList>
    </citation>
    <scope>NUCLEOTIDE SEQUENCE [LARGE SCALE GENOMIC DNA]</scope>
    <source>
        <strain evidence="4">SpSt-751</strain>
    </source>
</reference>
<dbReference type="InterPro" id="IPR050492">
    <property type="entry name" value="Bact_metal-bind_prot9"/>
</dbReference>
<dbReference type="AlphaFoldDB" id="A0A7C3SNM4"/>
<keyword evidence="3" id="KW-0732">Signal</keyword>
<evidence type="ECO:0000313" key="4">
    <source>
        <dbReference type="EMBL" id="HGB31319.1"/>
    </source>
</evidence>
<dbReference type="EMBL" id="DTGA01000130">
    <property type="protein sequence ID" value="HGB31319.1"/>
    <property type="molecule type" value="Genomic_DNA"/>
</dbReference>
<accession>A0A7C3SNM4</accession>
<dbReference type="PANTHER" id="PTHR42953:SF3">
    <property type="entry name" value="HIGH-AFFINITY ZINC UPTAKE SYSTEM PROTEIN ZNUA"/>
    <property type="match status" value="1"/>
</dbReference>
<evidence type="ECO:0000256" key="2">
    <source>
        <dbReference type="ARBA" id="ARBA00022448"/>
    </source>
</evidence>
<gene>
    <name evidence="4" type="ORF">ENV35_05530</name>
</gene>
<dbReference type="InterPro" id="IPR006127">
    <property type="entry name" value="ZnuA-like"/>
</dbReference>
<evidence type="ECO:0000256" key="3">
    <source>
        <dbReference type="ARBA" id="ARBA00022729"/>
    </source>
</evidence>
<dbReference type="GO" id="GO:0030001">
    <property type="term" value="P:metal ion transport"/>
    <property type="evidence" value="ECO:0007669"/>
    <property type="project" value="InterPro"/>
</dbReference>
<protein>
    <submittedName>
        <fullName evidence="4">Zinc ABC transporter substrate-binding protein</fullName>
    </submittedName>
</protein>
<organism evidence="4">
    <name type="scientific">Dictyoglomus turgidum</name>
    <dbReference type="NCBI Taxonomy" id="513050"/>
    <lineage>
        <taxon>Bacteria</taxon>
        <taxon>Pseudomonadati</taxon>
        <taxon>Dictyoglomota</taxon>
        <taxon>Dictyoglomia</taxon>
        <taxon>Dictyoglomales</taxon>
        <taxon>Dictyoglomaceae</taxon>
        <taxon>Dictyoglomus</taxon>
    </lineage>
</organism>
<dbReference type="Pfam" id="PF01297">
    <property type="entry name" value="ZnuA"/>
    <property type="match status" value="1"/>
</dbReference>
<dbReference type="SUPFAM" id="SSF53807">
    <property type="entry name" value="Helical backbone' metal receptor"/>
    <property type="match status" value="1"/>
</dbReference>
<dbReference type="GO" id="GO:0046872">
    <property type="term" value="F:metal ion binding"/>
    <property type="evidence" value="ECO:0007669"/>
    <property type="project" value="InterPro"/>
</dbReference>
<comment type="caution">
    <text evidence="4">The sequence shown here is derived from an EMBL/GenBank/DDBJ whole genome shotgun (WGS) entry which is preliminary data.</text>
</comment>
<sequence length="276" mass="32304">MKKIAIFSILLMIILLNCIYAIQTISVSIPPIGSIVKYIAGEKWNVKVLLPQNTNPHFFEPTPNTMKAIENSKLIIINGGDIDLWAMKLINTKQKDLLIVEEKIKNKENNPHYWLDPFMAKEIAQAVYEKLRSIDPQNQAYYQNNLKIVGKKIQEIDNYIRKSLSPYKKKEIIAYHPSWYYFYKRYNIKVLSYIEEGEGKEPSLKKIQEIIDIIKKHKVKYIVKEPFINPPVISTIQKETGVKVVDMDPMGFNKDYFSLIKENTDILRGIFYEQNR</sequence>
<evidence type="ECO:0000256" key="1">
    <source>
        <dbReference type="ARBA" id="ARBA00011028"/>
    </source>
</evidence>
<keyword evidence="2" id="KW-0813">Transport</keyword>